<feature type="compositionally biased region" description="Polar residues" evidence="4">
    <location>
        <begin position="2113"/>
        <end position="2124"/>
    </location>
</feature>
<feature type="compositionally biased region" description="Basic residues" evidence="4">
    <location>
        <begin position="2125"/>
        <end position="2135"/>
    </location>
</feature>
<evidence type="ECO:0000259" key="5">
    <source>
        <dbReference type="Pfam" id="PF07989"/>
    </source>
</evidence>
<dbReference type="EMBL" id="CAJNOL010000003">
    <property type="protein sequence ID" value="CAF0728043.1"/>
    <property type="molecule type" value="Genomic_DNA"/>
</dbReference>
<sequence>MDTIQQEDDLSIKSDESLSIPVAIPGLTPSTNPRTMREYDTEFQELKRENFDLKLRIFFLEEQNELALDSRNISSTTIQRHRHFHPTQYEQGDQQETSIIGRSTNESYQASSSSRHQQGTQVSNIQLNDENDELHQLKTELERYHQENAKLRELLRNSGEFGENITTSTVDQHIQTITSHADSTSDRAMPVNQYTLQFNERERNFQEENNSLKQEITALKSRLIEANNILEEVNQRYKEEQIKADRVLRRLKADYDTRIANMEAEYQQKLATYESYRHEPLLARIRFSYPLQEQTSSNVNVEEYLRTIDQQSRTIKDLENQIAEFTKWSYPVPTHSHLTEENFQRLNDKLTSYVKTVENLRAECDELRRSEKHLRLQVAKLLRLLDPSISSSDLPPLPRPLSTAVTDTQQVENPEATVAQVTVQLRNVADDVSGLTNRISKIKRDYDDSQTLIRKQETQIQQYEVRASEIEKQTRETFNLKIEAFEQEKKNLATQIEERDRRLREITSEIDQIRSQVIRELEIQYTREIQTLQEQNEQQKTQLEQYLIKHREMENNFQQERIHLERERDFERGKVNQIQIELDTSIARNKYLETQNDQSQSIIVEQQTKIGNQSQNFQSQITQIETERNKLNDELQLVKHEKQTMKDQLYEYETEFTRLTQSNDELNEQITVYEVRLRGSEADKNRYQNELNILQRSTQSTKEQFETLQSEIQEWKRKYDKALNDLNVLEEENSSILADFEAFKKENTELKYQLDNLEIRIRLEINQEYENDYRRRYSQLSETKEVEIENLEKEYQTIQSTLEERNNAITRLDSQLQIVENELRKANTRIQTYESEIEHVRIERNRTEDVRQQIKDDLSRQYTNELNIRNDHIKRLENQNQVYETQITQYKQQLTILPDNINRREKELHEKNILIQKLRDDLSVVESERKDIRIPFEIRIQQLEQDLQTKQQLIRTYSESLKTKAQHIEKLLDDIKKGDYSNSNTIETLQQELLSRDRRIDELINEKSLTIHESERYISELRLNIQDYERKLIQTNDQLQLAERKIDTLQYQLGGHIRNHNSLDINFNIAAEEKEIQLERVRYLENQLEMLKKINSGTSFEQRDHCQSIIDDLKDKLKQREKIVQDQNPYSNIYENLQNSLRHCNEELNNVRQAHDKLQSDCNQVTVRNERMAKQHTSDIENRDQLIATIRQKLSDKDQEINRLHEININNEKKITELHSKLINIEPNLDSTRSSSERVSTNPALQIEIQKKDQEIIELRSKLAEALRSTTQPASSSTTSVFIPVTRARVHANFDHLNREELLYELERALQYNEELNEQLKQKNPSITELHTQLVETRHELSRQKYVNQVLWRKLNALIDIHGSNTRAELALELVNYQDELAKLKSQQNRTNDVRSAKLNAHSRSSSEQYLCSLHNDMSSTNIELPTKNIKSTIALLERSNIEWQTKLARLTEQLGRSENQSRNYHRELTKYQKILYEAGLIESSVRQRRHSADDSAIIGRNESTKINDDLTEIENINELREIIRNQRKFIQQLQMRVRINTPDIIKSPTIDKLQQQIQNLNLVIETYKDESNLLKTELKKLYKTIEHNRKTQQNYEKILKEQQTCIEQTKKKLNKYEQFFKKYDNHLPIFDERKEHIINPLDEYIIDLDIDVLQGNDTKKKTSVSKRDSALSSASDTNELQRQINEKDEQIRTLNNDINRKGDQIQQLTIKLTQMEKVNGDAEHRYHTESDRIRQDLTVESRKIENELQQARLQIDSLKTYKIRFDQAEEKNQQLHNEIKRSNDEIKRSKDEIKRLQDEIERNESVIEHYKTQISILERKTFITDSDTSEIAIRKSELSQLLEEMRLLRRDLERSIEKQKQLQAKLDENIRQSQSPREFKFSGHGVSYPDLRVIGTSSSVGAENLSSSFVIDEQLSRPVGSSTIELEHIEYSQQSAEELVPRIPIRSYIVGELKTHDDLRRLIQDIKFDLKAVLPELKDQLRSRTNSSTRSLEERLNQLDGRLTHALDLIETYWKADLPEKNKYNEHIFIDHRLIEENKRLLFNQRKYIQDLRFLKQKYREQSNYLEQLLAQLTKVNRKKADTGEYLALLLQPTLDVLQKARSNIEHHLKESNTNNIPPGSAQTHRRHRSNRKD</sequence>
<dbReference type="PANTHER" id="PTHR23159">
    <property type="entry name" value="CENTROSOMAL PROTEIN 2"/>
    <property type="match status" value="1"/>
</dbReference>
<feature type="coiled-coil region" evidence="3">
    <location>
        <begin position="614"/>
        <end position="960"/>
    </location>
</feature>
<evidence type="ECO:0000256" key="2">
    <source>
        <dbReference type="ARBA" id="ARBA00022490"/>
    </source>
</evidence>
<feature type="coiled-coil region" evidence="3">
    <location>
        <begin position="986"/>
        <end position="1052"/>
    </location>
</feature>
<feature type="coiled-coil region" evidence="3">
    <location>
        <begin position="1134"/>
        <end position="1161"/>
    </location>
</feature>
<dbReference type="Gene3D" id="1.10.287.1490">
    <property type="match status" value="1"/>
</dbReference>
<organism evidence="6 7">
    <name type="scientific">Rotaria sordida</name>
    <dbReference type="NCBI Taxonomy" id="392033"/>
    <lineage>
        <taxon>Eukaryota</taxon>
        <taxon>Metazoa</taxon>
        <taxon>Spiralia</taxon>
        <taxon>Gnathifera</taxon>
        <taxon>Rotifera</taxon>
        <taxon>Eurotatoria</taxon>
        <taxon>Bdelloidea</taxon>
        <taxon>Philodinida</taxon>
        <taxon>Philodinidae</taxon>
        <taxon>Rotaria</taxon>
    </lineage>
</organism>
<feature type="coiled-coil region" evidence="3">
    <location>
        <begin position="1367"/>
        <end position="1394"/>
    </location>
</feature>
<comment type="caution">
    <text evidence="6">The sequence shown here is derived from an EMBL/GenBank/DDBJ whole genome shotgun (WGS) entry which is preliminary data.</text>
</comment>
<reference evidence="6" key="1">
    <citation type="submission" date="2021-02" db="EMBL/GenBank/DDBJ databases">
        <authorList>
            <person name="Nowell W R."/>
        </authorList>
    </citation>
    <scope>NUCLEOTIDE SEQUENCE</scope>
</reference>
<dbReference type="InterPro" id="IPR012943">
    <property type="entry name" value="Cnn_1N"/>
</dbReference>
<feature type="domain" description="Centrosomin N-terminal motif 1" evidence="5">
    <location>
        <begin position="35"/>
        <end position="65"/>
    </location>
</feature>
<feature type="coiled-coil region" evidence="3">
    <location>
        <begin position="127"/>
        <end position="157"/>
    </location>
</feature>
<feature type="region of interest" description="Disordered" evidence="4">
    <location>
        <begin position="2108"/>
        <end position="2135"/>
    </location>
</feature>
<feature type="region of interest" description="Disordered" evidence="4">
    <location>
        <begin position="104"/>
        <end position="124"/>
    </location>
</feature>
<keyword evidence="2" id="KW-0963">Cytoplasm</keyword>
<dbReference type="PANTHER" id="PTHR23159:SF31">
    <property type="entry name" value="CENTROSOME-ASSOCIATED PROTEIN CEP250 ISOFORM X1"/>
    <property type="match status" value="1"/>
</dbReference>
<keyword evidence="3" id="KW-0175">Coiled coil</keyword>
<keyword evidence="7" id="KW-1185">Reference proteome</keyword>
<evidence type="ECO:0000256" key="3">
    <source>
        <dbReference type="SAM" id="Coils"/>
    </source>
</evidence>
<dbReference type="GO" id="GO:0005815">
    <property type="term" value="C:microtubule organizing center"/>
    <property type="evidence" value="ECO:0007669"/>
    <property type="project" value="InterPro"/>
</dbReference>
<evidence type="ECO:0000313" key="7">
    <source>
        <dbReference type="Proteomes" id="UP000663870"/>
    </source>
</evidence>
<feature type="coiled-coil region" evidence="3">
    <location>
        <begin position="1517"/>
        <end position="1585"/>
    </location>
</feature>
<protein>
    <recommendedName>
        <fullName evidence="5">Centrosomin N-terminal motif 1 domain-containing protein</fullName>
    </recommendedName>
</protein>
<comment type="subcellular location">
    <subcellularLocation>
        <location evidence="1">Cytoplasm</location>
    </subcellularLocation>
</comment>
<feature type="coiled-coil region" evidence="3">
    <location>
        <begin position="1434"/>
        <end position="1468"/>
    </location>
</feature>
<gene>
    <name evidence="6" type="ORF">JXQ802_LOCUS285</name>
</gene>
<dbReference type="SUPFAM" id="SSF57997">
    <property type="entry name" value="Tropomyosin"/>
    <property type="match status" value="1"/>
</dbReference>
<evidence type="ECO:0000256" key="1">
    <source>
        <dbReference type="ARBA" id="ARBA00004496"/>
    </source>
</evidence>
<feature type="coiled-coil region" evidence="3">
    <location>
        <begin position="446"/>
        <end position="556"/>
    </location>
</feature>
<name>A0A813MXZ1_9BILA</name>
<accession>A0A813MXZ1</accession>
<evidence type="ECO:0000256" key="4">
    <source>
        <dbReference type="SAM" id="MobiDB-lite"/>
    </source>
</evidence>
<dbReference type="Pfam" id="PF07989">
    <property type="entry name" value="Cnn_1N"/>
    <property type="match status" value="1"/>
</dbReference>
<feature type="coiled-coil region" evidence="3">
    <location>
        <begin position="202"/>
        <end position="377"/>
    </location>
</feature>
<evidence type="ECO:0000313" key="6">
    <source>
        <dbReference type="EMBL" id="CAF0728043.1"/>
    </source>
</evidence>
<proteinExistence type="predicted"/>
<feature type="coiled-coil region" evidence="3">
    <location>
        <begin position="1678"/>
        <end position="1873"/>
    </location>
</feature>
<dbReference type="Proteomes" id="UP000663870">
    <property type="component" value="Unassembled WGS sequence"/>
</dbReference>
<dbReference type="GO" id="GO:0005737">
    <property type="term" value="C:cytoplasm"/>
    <property type="evidence" value="ECO:0007669"/>
    <property type="project" value="UniProtKB-SubCell"/>
</dbReference>